<name>X1VZE5_9ZZZZ</name>
<sequence>IGQSTQENGRTELDSAVGFLGNSALQGSGFY</sequence>
<dbReference type="EMBL" id="BARW01041823">
    <property type="protein sequence ID" value="GAJ18315.1"/>
    <property type="molecule type" value="Genomic_DNA"/>
</dbReference>
<protein>
    <submittedName>
        <fullName evidence="1">Uncharacterized protein</fullName>
    </submittedName>
</protein>
<feature type="non-terminal residue" evidence="1">
    <location>
        <position position="1"/>
    </location>
</feature>
<proteinExistence type="predicted"/>
<reference evidence="1" key="1">
    <citation type="journal article" date="2014" name="Front. Microbiol.">
        <title>High frequency of phylogenetically diverse reductive dehalogenase-homologous genes in deep subseafloor sedimentary metagenomes.</title>
        <authorList>
            <person name="Kawai M."/>
            <person name="Futagami T."/>
            <person name="Toyoda A."/>
            <person name="Takaki Y."/>
            <person name="Nishi S."/>
            <person name="Hori S."/>
            <person name="Arai W."/>
            <person name="Tsubouchi T."/>
            <person name="Morono Y."/>
            <person name="Uchiyama I."/>
            <person name="Ito T."/>
            <person name="Fujiyama A."/>
            <person name="Inagaki F."/>
            <person name="Takami H."/>
        </authorList>
    </citation>
    <scope>NUCLEOTIDE SEQUENCE</scope>
    <source>
        <strain evidence="1">Expedition CK06-06</strain>
    </source>
</reference>
<accession>X1VZE5</accession>
<dbReference type="AlphaFoldDB" id="X1VZE5"/>
<gene>
    <name evidence="1" type="ORF">S12H4_62384</name>
</gene>
<comment type="caution">
    <text evidence="1">The sequence shown here is derived from an EMBL/GenBank/DDBJ whole genome shotgun (WGS) entry which is preliminary data.</text>
</comment>
<evidence type="ECO:0000313" key="1">
    <source>
        <dbReference type="EMBL" id="GAJ18315.1"/>
    </source>
</evidence>
<organism evidence="1">
    <name type="scientific">marine sediment metagenome</name>
    <dbReference type="NCBI Taxonomy" id="412755"/>
    <lineage>
        <taxon>unclassified sequences</taxon>
        <taxon>metagenomes</taxon>
        <taxon>ecological metagenomes</taxon>
    </lineage>
</organism>